<keyword evidence="1" id="KW-1133">Transmembrane helix</keyword>
<keyword evidence="1" id="KW-0812">Transmembrane</keyword>
<proteinExistence type="predicted"/>
<evidence type="ECO:0000256" key="1">
    <source>
        <dbReference type="SAM" id="Phobius"/>
    </source>
</evidence>
<keyword evidence="1" id="KW-0472">Membrane</keyword>
<sequence length="75" mass="7871">MRTIKRYLLKLLVGAAVGAVLGALAGWLVLGQGVVILAILGALAFASLGTLYDPDAVVHSYPTSRGETSPYKRDD</sequence>
<dbReference type="EMBL" id="CADCUW010000564">
    <property type="protein sequence ID" value="CAA9448686.1"/>
    <property type="molecule type" value="Genomic_DNA"/>
</dbReference>
<organism evidence="2">
    <name type="scientific">uncultured Rubrobacteraceae bacterium</name>
    <dbReference type="NCBI Taxonomy" id="349277"/>
    <lineage>
        <taxon>Bacteria</taxon>
        <taxon>Bacillati</taxon>
        <taxon>Actinomycetota</taxon>
        <taxon>Rubrobacteria</taxon>
        <taxon>Rubrobacterales</taxon>
        <taxon>Rubrobacteraceae</taxon>
        <taxon>environmental samples</taxon>
    </lineage>
</organism>
<accession>A0A6J4QT37</accession>
<gene>
    <name evidence="2" type="ORF">AVDCRST_MAG01-01-4341</name>
</gene>
<evidence type="ECO:0000313" key="2">
    <source>
        <dbReference type="EMBL" id="CAA9448686.1"/>
    </source>
</evidence>
<dbReference type="AlphaFoldDB" id="A0A6J4QT37"/>
<reference evidence="2" key="1">
    <citation type="submission" date="2020-02" db="EMBL/GenBank/DDBJ databases">
        <authorList>
            <person name="Meier V. D."/>
        </authorList>
    </citation>
    <scope>NUCLEOTIDE SEQUENCE</scope>
    <source>
        <strain evidence="2">AVDCRST_MAG01</strain>
    </source>
</reference>
<feature type="transmembrane region" description="Helical" evidence="1">
    <location>
        <begin position="34"/>
        <end position="52"/>
    </location>
</feature>
<protein>
    <submittedName>
        <fullName evidence="2">Uncharacterized protein</fullName>
    </submittedName>
</protein>
<name>A0A6J4QT37_9ACTN</name>
<feature type="transmembrane region" description="Helical" evidence="1">
    <location>
        <begin position="7"/>
        <end position="28"/>
    </location>
</feature>